<comment type="similarity">
    <text evidence="1">Belongs to the ParB family.</text>
</comment>
<keyword evidence="7" id="KW-1185">Reference proteome</keyword>
<evidence type="ECO:0000256" key="4">
    <source>
        <dbReference type="SAM" id="MobiDB-lite"/>
    </source>
</evidence>
<dbReference type="FunFam" id="1.10.10.2830:FF:000001">
    <property type="entry name" value="Chromosome partitioning protein ParB"/>
    <property type="match status" value="1"/>
</dbReference>
<gene>
    <name evidence="6" type="ORF">QJ522_07775</name>
</gene>
<dbReference type="Gene3D" id="1.10.10.2830">
    <property type="match status" value="1"/>
</dbReference>
<dbReference type="SUPFAM" id="SSF109709">
    <property type="entry name" value="KorB DNA-binding domain-like"/>
    <property type="match status" value="1"/>
</dbReference>
<dbReference type="Pfam" id="PF02195">
    <property type="entry name" value="ParB_N"/>
    <property type="match status" value="1"/>
</dbReference>
<dbReference type="Gene3D" id="3.90.1530.30">
    <property type="match status" value="1"/>
</dbReference>
<comment type="caution">
    <text evidence="6">The sequence shown here is derived from an EMBL/GenBank/DDBJ whole genome shotgun (WGS) entry which is preliminary data.</text>
</comment>
<dbReference type="InterPro" id="IPR036086">
    <property type="entry name" value="ParB/Sulfiredoxin_sf"/>
</dbReference>
<dbReference type="Pfam" id="PF17762">
    <property type="entry name" value="HTH_ParB"/>
    <property type="match status" value="1"/>
</dbReference>
<dbReference type="AlphaFoldDB" id="A0AAW6TTA9"/>
<dbReference type="Proteomes" id="UP001431776">
    <property type="component" value="Unassembled WGS sequence"/>
</dbReference>
<dbReference type="RefSeq" id="WP_349244351.1">
    <property type="nucleotide sequence ID" value="NZ_JASCXX010000007.1"/>
</dbReference>
<evidence type="ECO:0000256" key="1">
    <source>
        <dbReference type="ARBA" id="ARBA00006295"/>
    </source>
</evidence>
<proteinExistence type="inferred from homology"/>
<dbReference type="PANTHER" id="PTHR33375:SF1">
    <property type="entry name" value="CHROMOSOME-PARTITIONING PROTEIN PARB-RELATED"/>
    <property type="match status" value="1"/>
</dbReference>
<name>A0AAW6TTA9_9BACT</name>
<evidence type="ECO:0000256" key="3">
    <source>
        <dbReference type="ARBA" id="ARBA00023125"/>
    </source>
</evidence>
<dbReference type="PANTHER" id="PTHR33375">
    <property type="entry name" value="CHROMOSOME-PARTITIONING PROTEIN PARB-RELATED"/>
    <property type="match status" value="1"/>
</dbReference>
<dbReference type="GO" id="GO:0005694">
    <property type="term" value="C:chromosome"/>
    <property type="evidence" value="ECO:0007669"/>
    <property type="project" value="TreeGrafter"/>
</dbReference>
<sequence length="316" mass="35091">MTNGKGEKPRHLGRGLQSLLGPLAGFDVPDTAGVDETQAAHSFPPDEERDASLRELPLDAIGPNPYQARTVWNEEDLLELTESIRANGIIQPIVVRPFQGRYQIIAGERRFRAAQMAGLAALPALVREVGEEQLFEWSLVENIHRRDLNAIERAKAYQRYLNAFSLTQAEAAERLGEDRSVIANHVRLLDLPEDLRGMLVDGRLSMGHARAILGLPTDELRRKLANRAMAGRLSVRDVERLVRKHVADSGGQKAGARAKPTHILDLEDRLKRQLGTRVAIQTARNGQRGRIVIEFDSIDDFGRIAETLGLGCTEEV</sequence>
<evidence type="ECO:0000256" key="2">
    <source>
        <dbReference type="ARBA" id="ARBA00022829"/>
    </source>
</evidence>
<dbReference type="SMART" id="SM00470">
    <property type="entry name" value="ParB"/>
    <property type="match status" value="1"/>
</dbReference>
<keyword evidence="3" id="KW-0238">DNA-binding</keyword>
<dbReference type="CDD" id="cd16393">
    <property type="entry name" value="SPO0J_N"/>
    <property type="match status" value="1"/>
</dbReference>
<organism evidence="6 7">
    <name type="scientific">Anaerobaca lacustris</name>
    <dbReference type="NCBI Taxonomy" id="3044600"/>
    <lineage>
        <taxon>Bacteria</taxon>
        <taxon>Pseudomonadati</taxon>
        <taxon>Planctomycetota</taxon>
        <taxon>Phycisphaerae</taxon>
        <taxon>Sedimentisphaerales</taxon>
        <taxon>Anaerobacaceae</taxon>
        <taxon>Anaerobaca</taxon>
    </lineage>
</organism>
<evidence type="ECO:0000313" key="6">
    <source>
        <dbReference type="EMBL" id="MDI6448942.1"/>
    </source>
</evidence>
<accession>A0AAW6TTA9</accession>
<evidence type="ECO:0000259" key="5">
    <source>
        <dbReference type="SMART" id="SM00470"/>
    </source>
</evidence>
<feature type="domain" description="ParB-like N-terminal" evidence="5">
    <location>
        <begin position="54"/>
        <end position="143"/>
    </location>
</feature>
<dbReference type="FunFam" id="3.90.1530.30:FF:000001">
    <property type="entry name" value="Chromosome partitioning protein ParB"/>
    <property type="match status" value="1"/>
</dbReference>
<feature type="region of interest" description="Disordered" evidence="4">
    <location>
        <begin position="23"/>
        <end position="49"/>
    </location>
</feature>
<dbReference type="InterPro" id="IPR041468">
    <property type="entry name" value="HTH_ParB/Spo0J"/>
</dbReference>
<dbReference type="InterPro" id="IPR057240">
    <property type="entry name" value="ParB_dimer_C"/>
</dbReference>
<reference evidence="6" key="1">
    <citation type="submission" date="2023-05" db="EMBL/GenBank/DDBJ databases">
        <title>Anaerotaeda fermentans gen. nov., sp. nov., a novel anaerobic planctomycete of the new family within the order Sedimentisphaerales isolated from Taman Peninsula, Russia.</title>
        <authorList>
            <person name="Khomyakova M.A."/>
            <person name="Merkel A.Y."/>
            <person name="Slobodkin A.I."/>
        </authorList>
    </citation>
    <scope>NUCLEOTIDE SEQUENCE</scope>
    <source>
        <strain evidence="6">M17dextr</strain>
    </source>
</reference>
<evidence type="ECO:0000313" key="7">
    <source>
        <dbReference type="Proteomes" id="UP001431776"/>
    </source>
</evidence>
<dbReference type="SUPFAM" id="SSF110849">
    <property type="entry name" value="ParB/Sulfiredoxin"/>
    <property type="match status" value="1"/>
</dbReference>
<dbReference type="InterPro" id="IPR050336">
    <property type="entry name" value="Chromosome_partition/occlusion"/>
</dbReference>
<dbReference type="Pfam" id="PF23552">
    <property type="entry name" value="ParB_C"/>
    <property type="match status" value="1"/>
</dbReference>
<dbReference type="EMBL" id="JASCXX010000007">
    <property type="protein sequence ID" value="MDI6448942.1"/>
    <property type="molecule type" value="Genomic_DNA"/>
</dbReference>
<keyword evidence="2" id="KW-0159">Chromosome partition</keyword>
<protein>
    <submittedName>
        <fullName evidence="6">ParB/RepB/Spo0J family partition protein</fullName>
    </submittedName>
</protein>
<dbReference type="NCBIfam" id="TIGR00180">
    <property type="entry name" value="parB_part"/>
    <property type="match status" value="1"/>
</dbReference>
<dbReference type="InterPro" id="IPR004437">
    <property type="entry name" value="ParB/RepB/Spo0J"/>
</dbReference>
<dbReference type="GO" id="GO:0007059">
    <property type="term" value="P:chromosome segregation"/>
    <property type="evidence" value="ECO:0007669"/>
    <property type="project" value="UniProtKB-KW"/>
</dbReference>
<dbReference type="GO" id="GO:0003677">
    <property type="term" value="F:DNA binding"/>
    <property type="evidence" value="ECO:0007669"/>
    <property type="project" value="UniProtKB-KW"/>
</dbReference>
<dbReference type="InterPro" id="IPR003115">
    <property type="entry name" value="ParB_N"/>
</dbReference>